<dbReference type="Proteomes" id="UP001281761">
    <property type="component" value="Unassembled WGS sequence"/>
</dbReference>
<protein>
    <submittedName>
        <fullName evidence="2">Uncharacterized protein</fullName>
    </submittedName>
</protein>
<dbReference type="EMBL" id="JARBJD010000049">
    <property type="protein sequence ID" value="KAK2957156.1"/>
    <property type="molecule type" value="Genomic_DNA"/>
</dbReference>
<accession>A0ABQ9Y0A8</accession>
<feature type="region of interest" description="Disordered" evidence="1">
    <location>
        <begin position="100"/>
        <end position="120"/>
    </location>
</feature>
<evidence type="ECO:0000313" key="2">
    <source>
        <dbReference type="EMBL" id="KAK2957156.1"/>
    </source>
</evidence>
<evidence type="ECO:0000256" key="1">
    <source>
        <dbReference type="SAM" id="MobiDB-lite"/>
    </source>
</evidence>
<name>A0ABQ9Y0A8_9EUKA</name>
<comment type="caution">
    <text evidence="2">The sequence shown here is derived from an EMBL/GenBank/DDBJ whole genome shotgun (WGS) entry which is preliminary data.</text>
</comment>
<feature type="region of interest" description="Disordered" evidence="1">
    <location>
        <begin position="1"/>
        <end position="71"/>
    </location>
</feature>
<evidence type="ECO:0000313" key="3">
    <source>
        <dbReference type="Proteomes" id="UP001281761"/>
    </source>
</evidence>
<organism evidence="2 3">
    <name type="scientific">Blattamonas nauphoetae</name>
    <dbReference type="NCBI Taxonomy" id="2049346"/>
    <lineage>
        <taxon>Eukaryota</taxon>
        <taxon>Metamonada</taxon>
        <taxon>Preaxostyla</taxon>
        <taxon>Oxymonadida</taxon>
        <taxon>Blattamonas</taxon>
    </lineage>
</organism>
<reference evidence="2 3" key="1">
    <citation type="journal article" date="2022" name="bioRxiv">
        <title>Genomics of Preaxostyla Flagellates Illuminates Evolutionary Transitions and the Path Towards Mitochondrial Loss.</title>
        <authorList>
            <person name="Novak L.V.F."/>
            <person name="Treitli S.C."/>
            <person name="Pyrih J."/>
            <person name="Halakuc P."/>
            <person name="Pipaliya S.V."/>
            <person name="Vacek V."/>
            <person name="Brzon O."/>
            <person name="Soukal P."/>
            <person name="Eme L."/>
            <person name="Dacks J.B."/>
            <person name="Karnkowska A."/>
            <person name="Elias M."/>
            <person name="Hampl V."/>
        </authorList>
    </citation>
    <scope>NUCLEOTIDE SEQUENCE [LARGE SCALE GENOMIC DNA]</scope>
    <source>
        <strain evidence="2">NAU3</strain>
        <tissue evidence="2">Gut</tissue>
    </source>
</reference>
<gene>
    <name evidence="2" type="ORF">BLNAU_7986</name>
</gene>
<keyword evidence="3" id="KW-1185">Reference proteome</keyword>
<proteinExistence type="predicted"/>
<sequence>MQSQNFDSLPEPEGSFYQYDSPPVSIPEATKSPEIQVEVQDVPVSHPVQTGNASSPKPMKTKTKRDPSKGYTKLAQARRANQQRKRACRFCDKAFCRVLKSPSPRKNMPQEYSRTETKPS</sequence>